<organism evidence="11 12">
    <name type="scientific">Modestobacter marinus</name>
    <dbReference type="NCBI Taxonomy" id="477641"/>
    <lineage>
        <taxon>Bacteria</taxon>
        <taxon>Bacillati</taxon>
        <taxon>Actinomycetota</taxon>
        <taxon>Actinomycetes</taxon>
        <taxon>Geodermatophilales</taxon>
        <taxon>Geodermatophilaceae</taxon>
        <taxon>Modestobacter</taxon>
    </lineage>
</organism>
<comment type="similarity">
    <text evidence="2 9">Belongs to the ABC-2 integral membrane protein family.</text>
</comment>
<comment type="caution">
    <text evidence="11">The sequence shown here is derived from an EMBL/GenBank/DDBJ whole genome shotgun (WGS) entry which is preliminary data.</text>
</comment>
<keyword evidence="8 9" id="KW-0472">Membrane</keyword>
<dbReference type="InterPro" id="IPR013525">
    <property type="entry name" value="ABC2_TM"/>
</dbReference>
<evidence type="ECO:0000256" key="2">
    <source>
        <dbReference type="ARBA" id="ARBA00007783"/>
    </source>
</evidence>
<protein>
    <recommendedName>
        <fullName evidence="9">Transport permease protein</fullName>
    </recommendedName>
</protein>
<evidence type="ECO:0000256" key="8">
    <source>
        <dbReference type="ARBA" id="ARBA00023136"/>
    </source>
</evidence>
<evidence type="ECO:0000313" key="12">
    <source>
        <dbReference type="Proteomes" id="UP000552836"/>
    </source>
</evidence>
<dbReference type="PROSITE" id="PS51012">
    <property type="entry name" value="ABC_TM2"/>
    <property type="match status" value="1"/>
</dbReference>
<evidence type="ECO:0000256" key="5">
    <source>
        <dbReference type="ARBA" id="ARBA00022519"/>
    </source>
</evidence>
<name>A0A846LNF3_9ACTN</name>
<evidence type="ECO:0000256" key="6">
    <source>
        <dbReference type="ARBA" id="ARBA00022692"/>
    </source>
</evidence>
<evidence type="ECO:0000256" key="9">
    <source>
        <dbReference type="RuleBase" id="RU361157"/>
    </source>
</evidence>
<feature type="transmembrane region" description="Helical" evidence="9">
    <location>
        <begin position="152"/>
        <end position="177"/>
    </location>
</feature>
<dbReference type="EMBL" id="JAAMPA010000001">
    <property type="protein sequence ID" value="NIH67702.1"/>
    <property type="molecule type" value="Genomic_DNA"/>
</dbReference>
<evidence type="ECO:0000313" key="11">
    <source>
        <dbReference type="EMBL" id="NIH67702.1"/>
    </source>
</evidence>
<keyword evidence="6 9" id="KW-0812">Transmembrane</keyword>
<evidence type="ECO:0000259" key="10">
    <source>
        <dbReference type="PROSITE" id="PS51012"/>
    </source>
</evidence>
<feature type="transmembrane region" description="Helical" evidence="9">
    <location>
        <begin position="113"/>
        <end position="140"/>
    </location>
</feature>
<keyword evidence="7 9" id="KW-1133">Transmembrane helix</keyword>
<dbReference type="GO" id="GO:0015920">
    <property type="term" value="P:lipopolysaccharide transport"/>
    <property type="evidence" value="ECO:0007669"/>
    <property type="project" value="TreeGrafter"/>
</dbReference>
<comment type="subcellular location">
    <subcellularLocation>
        <location evidence="1">Cell inner membrane</location>
        <topology evidence="1">Multi-pass membrane protein</topology>
    </subcellularLocation>
    <subcellularLocation>
        <location evidence="9">Cell membrane</location>
        <topology evidence="9">Multi-pass membrane protein</topology>
    </subcellularLocation>
</comment>
<feature type="transmembrane region" description="Helical" evidence="9">
    <location>
        <begin position="294"/>
        <end position="312"/>
    </location>
</feature>
<proteinExistence type="inferred from homology"/>
<dbReference type="RefSeq" id="WP_166755056.1">
    <property type="nucleotide sequence ID" value="NZ_BAABJU010000012.1"/>
</dbReference>
<dbReference type="InterPro" id="IPR047817">
    <property type="entry name" value="ABC2_TM_bact-type"/>
</dbReference>
<evidence type="ECO:0000256" key="7">
    <source>
        <dbReference type="ARBA" id="ARBA00022989"/>
    </source>
</evidence>
<keyword evidence="4 9" id="KW-1003">Cell membrane</keyword>
<keyword evidence="5" id="KW-0997">Cell inner membrane</keyword>
<accession>A0A846LNF3</accession>
<reference evidence="11 12" key="1">
    <citation type="submission" date="2020-02" db="EMBL/GenBank/DDBJ databases">
        <title>Sequencing the genomes of 1000 actinobacteria strains.</title>
        <authorList>
            <person name="Klenk H.-P."/>
        </authorList>
    </citation>
    <scope>NUCLEOTIDE SEQUENCE [LARGE SCALE GENOMIC DNA]</scope>
    <source>
        <strain evidence="11 12">DSM 45201</strain>
    </source>
</reference>
<evidence type="ECO:0000256" key="3">
    <source>
        <dbReference type="ARBA" id="ARBA00022448"/>
    </source>
</evidence>
<sequence>MPGTDHVLQADVPGGVPAARHLAGDRPSLEDQPMEKVNQATPFWRGFGPTAVEIWQYRELLGQLVRKELKVKYKDSLLGFFWTLLRPLLYLLVYSVAIGVFLGSGRVIPQFGIYLFTGLLAWTLFTDIVGGCTGSIVGNAGLVKKVYFPRELFPLAVVGAGVVNFLLQAVILIAAYLFTWTWPSPSNLLLVPLALTALVLFATGLGLLLAAGNVFLRDITYLVEVGLLLWFWMTPIVYDWTKVQTTLTEDNSLTALFHLYLANPMANIVLAFQRALWPGGMTEKGQAFYYDGNLYLRLGVLIVVGMAFVWFAQRIFARSQGNFAQEL</sequence>
<dbReference type="PANTHER" id="PTHR30413">
    <property type="entry name" value="INNER MEMBRANE TRANSPORT PERMEASE"/>
    <property type="match status" value="1"/>
</dbReference>
<feature type="domain" description="ABC transmembrane type-2" evidence="10">
    <location>
        <begin position="78"/>
        <end position="319"/>
    </location>
</feature>
<dbReference type="GO" id="GO:0140359">
    <property type="term" value="F:ABC-type transporter activity"/>
    <property type="evidence" value="ECO:0007669"/>
    <property type="project" value="InterPro"/>
</dbReference>
<keyword evidence="3 9" id="KW-0813">Transport</keyword>
<dbReference type="Pfam" id="PF01061">
    <property type="entry name" value="ABC2_membrane"/>
    <property type="match status" value="1"/>
</dbReference>
<feature type="transmembrane region" description="Helical" evidence="9">
    <location>
        <begin position="253"/>
        <end position="273"/>
    </location>
</feature>
<gene>
    <name evidence="11" type="ORF">FB380_002148</name>
</gene>
<dbReference type="Proteomes" id="UP000552836">
    <property type="component" value="Unassembled WGS sequence"/>
</dbReference>
<feature type="transmembrane region" description="Helical" evidence="9">
    <location>
        <begin position="189"/>
        <end position="209"/>
    </location>
</feature>
<dbReference type="GO" id="GO:0005886">
    <property type="term" value="C:plasma membrane"/>
    <property type="evidence" value="ECO:0007669"/>
    <property type="project" value="UniProtKB-SubCell"/>
</dbReference>
<dbReference type="PANTHER" id="PTHR30413:SF8">
    <property type="entry name" value="TRANSPORT PERMEASE PROTEIN"/>
    <property type="match status" value="1"/>
</dbReference>
<feature type="transmembrane region" description="Helical" evidence="9">
    <location>
        <begin position="77"/>
        <end position="101"/>
    </location>
</feature>
<dbReference type="AlphaFoldDB" id="A0A846LNF3"/>
<evidence type="ECO:0000256" key="4">
    <source>
        <dbReference type="ARBA" id="ARBA00022475"/>
    </source>
</evidence>
<evidence type="ECO:0000256" key="1">
    <source>
        <dbReference type="ARBA" id="ARBA00004429"/>
    </source>
</evidence>
<feature type="transmembrane region" description="Helical" evidence="9">
    <location>
        <begin position="221"/>
        <end position="241"/>
    </location>
</feature>